<keyword evidence="2" id="KW-1185">Reference proteome</keyword>
<reference evidence="1 2" key="2">
    <citation type="journal article" date="2022" name="Mol. Ecol. Resour.">
        <title>The genomes of chicory, endive, great burdock and yacon provide insights into Asteraceae paleo-polyploidization history and plant inulin production.</title>
        <authorList>
            <person name="Fan W."/>
            <person name="Wang S."/>
            <person name="Wang H."/>
            <person name="Wang A."/>
            <person name="Jiang F."/>
            <person name="Liu H."/>
            <person name="Zhao H."/>
            <person name="Xu D."/>
            <person name="Zhang Y."/>
        </authorList>
    </citation>
    <scope>NUCLEOTIDE SEQUENCE [LARGE SCALE GENOMIC DNA]</scope>
    <source>
        <strain evidence="2">cv. Punajuju</strain>
        <tissue evidence="1">Leaves</tissue>
    </source>
</reference>
<organism evidence="1 2">
    <name type="scientific">Cichorium intybus</name>
    <name type="common">Chicory</name>
    <dbReference type="NCBI Taxonomy" id="13427"/>
    <lineage>
        <taxon>Eukaryota</taxon>
        <taxon>Viridiplantae</taxon>
        <taxon>Streptophyta</taxon>
        <taxon>Embryophyta</taxon>
        <taxon>Tracheophyta</taxon>
        <taxon>Spermatophyta</taxon>
        <taxon>Magnoliopsida</taxon>
        <taxon>eudicotyledons</taxon>
        <taxon>Gunneridae</taxon>
        <taxon>Pentapetalae</taxon>
        <taxon>asterids</taxon>
        <taxon>campanulids</taxon>
        <taxon>Asterales</taxon>
        <taxon>Asteraceae</taxon>
        <taxon>Cichorioideae</taxon>
        <taxon>Cichorieae</taxon>
        <taxon>Cichoriinae</taxon>
        <taxon>Cichorium</taxon>
    </lineage>
</organism>
<gene>
    <name evidence="1" type="ORF">L2E82_21020</name>
</gene>
<reference evidence="2" key="1">
    <citation type="journal article" date="2022" name="Mol. Ecol. Resour.">
        <title>The genomes of chicory, endive, great burdock and yacon provide insights into Asteraceae palaeo-polyploidization history and plant inulin production.</title>
        <authorList>
            <person name="Fan W."/>
            <person name="Wang S."/>
            <person name="Wang H."/>
            <person name="Wang A."/>
            <person name="Jiang F."/>
            <person name="Liu H."/>
            <person name="Zhao H."/>
            <person name="Xu D."/>
            <person name="Zhang Y."/>
        </authorList>
    </citation>
    <scope>NUCLEOTIDE SEQUENCE [LARGE SCALE GENOMIC DNA]</scope>
    <source>
        <strain evidence="2">cv. Punajuju</strain>
    </source>
</reference>
<sequence>MEEQIGYIPPRYIPLGQSDREPSDLETSILSTTDQSPTKEDTVTNVPVEWSSGICACFDDPQSCVVGTICPCFLFGKNAEFLGSNSFMGPCTTHFIMCGIINSFCCLVTGGLILGFPGCFASCYACGYRKALRTKFNLQEAPCGDFVTHLCCHLCAICQEYREIRERSVNIDPHSNIVEITAPPLQTMD</sequence>
<comment type="caution">
    <text evidence="1">The sequence shown here is derived from an EMBL/GenBank/DDBJ whole genome shotgun (WGS) entry which is preliminary data.</text>
</comment>
<name>A0ACB9DVE5_CICIN</name>
<proteinExistence type="predicted"/>
<accession>A0ACB9DVE5</accession>
<evidence type="ECO:0000313" key="1">
    <source>
        <dbReference type="EMBL" id="KAI3750385.1"/>
    </source>
</evidence>
<dbReference type="Proteomes" id="UP001055811">
    <property type="component" value="Linkage Group LG04"/>
</dbReference>
<dbReference type="EMBL" id="CM042012">
    <property type="protein sequence ID" value="KAI3750385.1"/>
    <property type="molecule type" value="Genomic_DNA"/>
</dbReference>
<evidence type="ECO:0000313" key="2">
    <source>
        <dbReference type="Proteomes" id="UP001055811"/>
    </source>
</evidence>
<protein>
    <submittedName>
        <fullName evidence="1">Uncharacterized protein</fullName>
    </submittedName>
</protein>